<keyword evidence="14" id="KW-1208">Phospholipid metabolism</keyword>
<evidence type="ECO:0000256" key="9">
    <source>
        <dbReference type="ARBA" id="ARBA00022840"/>
    </source>
</evidence>
<comment type="cofactor">
    <cofactor evidence="18">
        <name>Mg(2+)</name>
        <dbReference type="ChEBI" id="CHEBI:18420"/>
    </cofactor>
    <text evidence="18">Mn(2+), Zn(2+), Cd(2+) and Co(2+) support activity to lesser extents.</text>
</comment>
<feature type="binding site" evidence="17">
    <location>
        <position position="66"/>
    </location>
    <ligand>
        <name>ATP</name>
        <dbReference type="ChEBI" id="CHEBI:30616"/>
    </ligand>
</feature>
<evidence type="ECO:0000256" key="4">
    <source>
        <dbReference type="ARBA" id="ARBA00022516"/>
    </source>
</evidence>
<evidence type="ECO:0000313" key="20">
    <source>
        <dbReference type="EMBL" id="OGF41535.1"/>
    </source>
</evidence>
<keyword evidence="6 19" id="KW-0812">Transmembrane</keyword>
<evidence type="ECO:0000256" key="10">
    <source>
        <dbReference type="ARBA" id="ARBA00022989"/>
    </source>
</evidence>
<dbReference type="Pfam" id="PF01219">
    <property type="entry name" value="DAGK_prokar"/>
    <property type="match status" value="1"/>
</dbReference>
<keyword evidence="5" id="KW-0808">Transferase</keyword>
<evidence type="ECO:0000256" key="15">
    <source>
        <dbReference type="PIRSR" id="PIRSR600829-1"/>
    </source>
</evidence>
<keyword evidence="10 19" id="KW-1133">Transmembrane helix</keyword>
<sequence length="112" mass="12889">MKSFQYAFRGLLKIFNEEQNLKVHLLITLAVLIFGFIFHVSRFDWIILILIISLVFLMEIINSAVERVSDALKPRIDNYVKEIKDISAAAVMFASIIAILVGVLIFYPYITH</sequence>
<keyword evidence="9 17" id="KW-0067">ATP-binding</keyword>
<reference evidence="20 21" key="1">
    <citation type="journal article" date="2016" name="Nat. Commun.">
        <title>Thousands of microbial genomes shed light on interconnected biogeochemical processes in an aquifer system.</title>
        <authorList>
            <person name="Anantharaman K."/>
            <person name="Brown C.T."/>
            <person name="Hug L.A."/>
            <person name="Sharon I."/>
            <person name="Castelle C.J."/>
            <person name="Probst A.J."/>
            <person name="Thomas B.C."/>
            <person name="Singh A."/>
            <person name="Wilkins M.J."/>
            <person name="Karaoz U."/>
            <person name="Brodie E.L."/>
            <person name="Williams K.H."/>
            <person name="Hubbard S.S."/>
            <person name="Banfield J.F."/>
        </authorList>
    </citation>
    <scope>NUCLEOTIDE SEQUENCE [LARGE SCALE GENOMIC DNA]</scope>
</reference>
<evidence type="ECO:0000256" key="5">
    <source>
        <dbReference type="ARBA" id="ARBA00022679"/>
    </source>
</evidence>
<comment type="caution">
    <text evidence="20">The sequence shown here is derived from an EMBL/GenBank/DDBJ whole genome shotgun (WGS) entry which is preliminary data.</text>
</comment>
<evidence type="ECO:0000256" key="12">
    <source>
        <dbReference type="ARBA" id="ARBA00023136"/>
    </source>
</evidence>
<feature type="active site" description="Proton acceptor" evidence="15">
    <location>
        <position position="59"/>
    </location>
</feature>
<evidence type="ECO:0000256" key="1">
    <source>
        <dbReference type="ARBA" id="ARBA00004651"/>
    </source>
</evidence>
<proteinExistence type="inferred from homology"/>
<evidence type="ECO:0000256" key="8">
    <source>
        <dbReference type="ARBA" id="ARBA00022777"/>
    </source>
</evidence>
<comment type="similarity">
    <text evidence="2">Belongs to the bacterial diacylglycerol kinase family.</text>
</comment>
<dbReference type="GO" id="GO:0008654">
    <property type="term" value="P:phospholipid biosynthetic process"/>
    <property type="evidence" value="ECO:0007669"/>
    <property type="project" value="UniProtKB-KW"/>
</dbReference>
<dbReference type="AlphaFoldDB" id="A0A1F5TRF7"/>
<keyword evidence="18" id="KW-0460">Magnesium</keyword>
<keyword evidence="13" id="KW-0594">Phospholipid biosynthesis</keyword>
<keyword evidence="11" id="KW-0443">Lipid metabolism</keyword>
<feature type="binding site" evidence="18">
    <location>
        <position position="66"/>
    </location>
    <ligand>
        <name>a divalent metal cation</name>
        <dbReference type="ChEBI" id="CHEBI:60240"/>
    </ligand>
</feature>
<gene>
    <name evidence="20" type="ORF">A2531_02480</name>
</gene>
<dbReference type="InterPro" id="IPR036945">
    <property type="entry name" value="DAGK_sf"/>
</dbReference>
<evidence type="ECO:0000256" key="7">
    <source>
        <dbReference type="ARBA" id="ARBA00022741"/>
    </source>
</evidence>
<evidence type="ECO:0000256" key="17">
    <source>
        <dbReference type="PIRSR" id="PIRSR600829-3"/>
    </source>
</evidence>
<feature type="binding site" evidence="17">
    <location>
        <begin position="84"/>
        <end position="85"/>
    </location>
    <ligand>
        <name>ATP</name>
        <dbReference type="ChEBI" id="CHEBI:30616"/>
    </ligand>
</feature>
<evidence type="ECO:0008006" key="22">
    <source>
        <dbReference type="Google" id="ProtNLM"/>
    </source>
</evidence>
<dbReference type="GO" id="GO:0046872">
    <property type="term" value="F:metal ion binding"/>
    <property type="evidence" value="ECO:0007669"/>
    <property type="project" value="UniProtKB-KW"/>
</dbReference>
<feature type="binding site" evidence="18">
    <location>
        <position position="18"/>
    </location>
    <ligand>
        <name>a divalent metal cation</name>
        <dbReference type="ChEBI" id="CHEBI:60240"/>
    </ligand>
</feature>
<keyword evidence="3" id="KW-1003">Cell membrane</keyword>
<dbReference type="Proteomes" id="UP000177579">
    <property type="component" value="Unassembled WGS sequence"/>
</dbReference>
<keyword evidence="4" id="KW-0444">Lipid biosynthesis</keyword>
<evidence type="ECO:0000256" key="16">
    <source>
        <dbReference type="PIRSR" id="PIRSR600829-2"/>
    </source>
</evidence>
<evidence type="ECO:0000256" key="18">
    <source>
        <dbReference type="PIRSR" id="PIRSR600829-4"/>
    </source>
</evidence>
<evidence type="ECO:0000313" key="21">
    <source>
        <dbReference type="Proteomes" id="UP000177579"/>
    </source>
</evidence>
<dbReference type="Gene3D" id="1.10.287.3610">
    <property type="match status" value="1"/>
</dbReference>
<evidence type="ECO:0000256" key="2">
    <source>
        <dbReference type="ARBA" id="ARBA00005967"/>
    </source>
</evidence>
<evidence type="ECO:0000256" key="13">
    <source>
        <dbReference type="ARBA" id="ARBA00023209"/>
    </source>
</evidence>
<dbReference type="InterPro" id="IPR000829">
    <property type="entry name" value="DAGK"/>
</dbReference>
<dbReference type="PANTHER" id="PTHR34299">
    <property type="entry name" value="DIACYLGLYCEROL KINASE"/>
    <property type="match status" value="1"/>
</dbReference>
<evidence type="ECO:0000256" key="6">
    <source>
        <dbReference type="ARBA" id="ARBA00022692"/>
    </source>
</evidence>
<feature type="binding site" evidence="17">
    <location>
        <position position="18"/>
    </location>
    <ligand>
        <name>ATP</name>
        <dbReference type="ChEBI" id="CHEBI:30616"/>
    </ligand>
</feature>
<accession>A0A1F5TRF7</accession>
<organism evidence="20 21">
    <name type="scientific">Candidatus Falkowbacteria bacterium RIFOXYD2_FULL_34_120</name>
    <dbReference type="NCBI Taxonomy" id="1798007"/>
    <lineage>
        <taxon>Bacteria</taxon>
        <taxon>Candidatus Falkowiibacteriota</taxon>
    </lineage>
</organism>
<feature type="binding site" evidence="17">
    <location>
        <position position="6"/>
    </location>
    <ligand>
        <name>ATP</name>
        <dbReference type="ChEBI" id="CHEBI:30616"/>
    </ligand>
</feature>
<dbReference type="PANTHER" id="PTHR34299:SF1">
    <property type="entry name" value="DIACYLGLYCEROL KINASE"/>
    <property type="match status" value="1"/>
</dbReference>
<evidence type="ECO:0000256" key="11">
    <source>
        <dbReference type="ARBA" id="ARBA00023098"/>
    </source>
</evidence>
<dbReference type="GO" id="GO:0005524">
    <property type="term" value="F:ATP binding"/>
    <property type="evidence" value="ECO:0007669"/>
    <property type="project" value="UniProtKB-KW"/>
</dbReference>
<protein>
    <recommendedName>
        <fullName evidence="22">Diacylglycerol kinase</fullName>
    </recommendedName>
</protein>
<keyword evidence="8" id="KW-0418">Kinase</keyword>
<feature type="transmembrane region" description="Helical" evidence="19">
    <location>
        <begin position="86"/>
        <end position="110"/>
    </location>
</feature>
<name>A0A1F5TRF7_9BACT</name>
<dbReference type="InterPro" id="IPR033717">
    <property type="entry name" value="UDPK"/>
</dbReference>
<dbReference type="GO" id="GO:0016301">
    <property type="term" value="F:kinase activity"/>
    <property type="evidence" value="ECO:0007669"/>
    <property type="project" value="UniProtKB-KW"/>
</dbReference>
<dbReference type="CDD" id="cd14265">
    <property type="entry name" value="UDPK_IM_like"/>
    <property type="match status" value="1"/>
</dbReference>
<feature type="binding site" evidence="16">
    <location>
        <position position="59"/>
    </location>
    <ligand>
        <name>substrate</name>
    </ligand>
</feature>
<evidence type="ECO:0000256" key="3">
    <source>
        <dbReference type="ARBA" id="ARBA00022475"/>
    </source>
</evidence>
<comment type="subcellular location">
    <subcellularLocation>
        <location evidence="1">Cell membrane</location>
        <topology evidence="1">Multi-pass membrane protein</topology>
    </subcellularLocation>
</comment>
<dbReference type="EMBL" id="MFGO01000008">
    <property type="protein sequence ID" value="OGF41535.1"/>
    <property type="molecule type" value="Genomic_DNA"/>
</dbReference>
<evidence type="ECO:0000256" key="19">
    <source>
        <dbReference type="SAM" id="Phobius"/>
    </source>
</evidence>
<keyword evidence="7 17" id="KW-0547">Nucleotide-binding</keyword>
<feature type="transmembrane region" description="Helical" evidence="19">
    <location>
        <begin position="45"/>
        <end position="65"/>
    </location>
</feature>
<evidence type="ECO:0000256" key="14">
    <source>
        <dbReference type="ARBA" id="ARBA00023264"/>
    </source>
</evidence>
<keyword evidence="12 19" id="KW-0472">Membrane</keyword>
<feature type="transmembrane region" description="Helical" evidence="19">
    <location>
        <begin position="21"/>
        <end position="39"/>
    </location>
</feature>
<keyword evidence="18" id="KW-0479">Metal-binding</keyword>
<dbReference type="GO" id="GO:0005886">
    <property type="term" value="C:plasma membrane"/>
    <property type="evidence" value="ECO:0007669"/>
    <property type="project" value="UniProtKB-SubCell"/>
</dbReference>